<gene>
    <name evidence="2" type="ORF">Cgig2_025262</name>
</gene>
<protein>
    <submittedName>
        <fullName evidence="2">Uncharacterized protein</fullName>
    </submittedName>
</protein>
<keyword evidence="3" id="KW-1185">Reference proteome</keyword>
<comment type="caution">
    <text evidence="2">The sequence shown here is derived from an EMBL/GenBank/DDBJ whole genome shotgun (WGS) entry which is preliminary data.</text>
</comment>
<dbReference type="OrthoDB" id="1718923at2759"/>
<dbReference type="EMBL" id="JAKOGI010000990">
    <property type="protein sequence ID" value="KAJ8428602.1"/>
    <property type="molecule type" value="Genomic_DNA"/>
</dbReference>
<keyword evidence="1" id="KW-0472">Membrane</keyword>
<dbReference type="AlphaFoldDB" id="A0A9Q1JPH1"/>
<sequence length="189" mass="22051">MTRLKYATVKEVVSWNCDISHWNLTFVRSLNDWEEDGICNLLAVFAGKEVTEFLSFQGFSNYIAKVRAYGEIDYSILEKLEEALGKGQSPMSVFPEQLPDPDELRGIILDIKEKLKVGNKLEAVFVHESLNVIRLSLCICYIILPFSFWKYPLMEPLFIRLLNAAFHLRNKVEMKRHDHLNRNHQITFK</sequence>
<keyword evidence="1" id="KW-1133">Transmembrane helix</keyword>
<dbReference type="Proteomes" id="UP001153076">
    <property type="component" value="Unassembled WGS sequence"/>
</dbReference>
<evidence type="ECO:0000313" key="3">
    <source>
        <dbReference type="Proteomes" id="UP001153076"/>
    </source>
</evidence>
<evidence type="ECO:0000313" key="2">
    <source>
        <dbReference type="EMBL" id="KAJ8428602.1"/>
    </source>
</evidence>
<feature type="transmembrane region" description="Helical" evidence="1">
    <location>
        <begin position="132"/>
        <end position="151"/>
    </location>
</feature>
<proteinExistence type="predicted"/>
<name>A0A9Q1JPH1_9CARY</name>
<keyword evidence="1" id="KW-0812">Transmembrane</keyword>
<reference evidence="2" key="1">
    <citation type="submission" date="2022-04" db="EMBL/GenBank/DDBJ databases">
        <title>Carnegiea gigantea Genome sequencing and assembly v2.</title>
        <authorList>
            <person name="Copetti D."/>
            <person name="Sanderson M.J."/>
            <person name="Burquez A."/>
            <person name="Wojciechowski M.F."/>
        </authorList>
    </citation>
    <scope>NUCLEOTIDE SEQUENCE</scope>
    <source>
        <strain evidence="2">SGP5-SGP5p</strain>
        <tissue evidence="2">Aerial part</tissue>
    </source>
</reference>
<organism evidence="2 3">
    <name type="scientific">Carnegiea gigantea</name>
    <dbReference type="NCBI Taxonomy" id="171969"/>
    <lineage>
        <taxon>Eukaryota</taxon>
        <taxon>Viridiplantae</taxon>
        <taxon>Streptophyta</taxon>
        <taxon>Embryophyta</taxon>
        <taxon>Tracheophyta</taxon>
        <taxon>Spermatophyta</taxon>
        <taxon>Magnoliopsida</taxon>
        <taxon>eudicotyledons</taxon>
        <taxon>Gunneridae</taxon>
        <taxon>Pentapetalae</taxon>
        <taxon>Caryophyllales</taxon>
        <taxon>Cactineae</taxon>
        <taxon>Cactaceae</taxon>
        <taxon>Cactoideae</taxon>
        <taxon>Echinocereeae</taxon>
        <taxon>Carnegiea</taxon>
    </lineage>
</organism>
<accession>A0A9Q1JPH1</accession>
<evidence type="ECO:0000256" key="1">
    <source>
        <dbReference type="SAM" id="Phobius"/>
    </source>
</evidence>